<gene>
    <name evidence="3" type="ORF">PGT21_036115</name>
    <name evidence="2" type="ORF">PGTUg99_037343</name>
</gene>
<evidence type="ECO:0000313" key="5">
    <source>
        <dbReference type="Proteomes" id="UP000325313"/>
    </source>
</evidence>
<dbReference type="AlphaFoldDB" id="A0A5B0MGA6"/>
<dbReference type="EMBL" id="VSWC01000092">
    <property type="protein sequence ID" value="KAA1091599.1"/>
    <property type="molecule type" value="Genomic_DNA"/>
</dbReference>
<dbReference type="Proteomes" id="UP000324748">
    <property type="component" value="Unassembled WGS sequence"/>
</dbReference>
<reference evidence="4 5" key="1">
    <citation type="submission" date="2019-05" db="EMBL/GenBank/DDBJ databases">
        <title>Emergence of the Ug99 lineage of the wheat stem rust pathogen through somatic hybridization.</title>
        <authorList>
            <person name="Li F."/>
            <person name="Upadhyaya N.M."/>
            <person name="Sperschneider J."/>
            <person name="Matny O."/>
            <person name="Nguyen-Phuc H."/>
            <person name="Mago R."/>
            <person name="Raley C."/>
            <person name="Miller M.E."/>
            <person name="Silverstein K.A.T."/>
            <person name="Henningsen E."/>
            <person name="Hirsch C.D."/>
            <person name="Visser B."/>
            <person name="Pretorius Z.A."/>
            <person name="Steffenson B.J."/>
            <person name="Schwessinger B."/>
            <person name="Dodds P.N."/>
            <person name="Figueroa M."/>
        </authorList>
    </citation>
    <scope>NUCLEOTIDE SEQUENCE [LARGE SCALE GENOMIC DNA]</scope>
    <source>
        <strain evidence="3">21-0</strain>
        <strain evidence="2 5">Ug99</strain>
    </source>
</reference>
<sequence length="642" mass="71932">MKEDINKQFKFNQLPTTTNSNNNNNNRHTHPRNNNNLINKTHKLIRQNHKTIPTTTATQTNNTTFKNLEERLPDQVLELILTQLPDRFGFSSLIRSRTTTYGFINNHYNLNDYPVDQQNESEGTHWVTPPTSFRLINKRWARVGAEVFFKHLSIYSINRLEALVKLFNSSNHCLPSLVRTIVISIKKQDNLRSTPITDHHQRIRELLSKLLKPLTGLRSLAIRGCSPGILFPAPLEIKELFLPQSIIRLAIEFRSQEDSALLSSLPTTINRGATQLLSSSPPSSATPINRRTQTSELIELHAAELNLLLVCLPNLRSLHLSNFRSQPQRPLSRYLPGSHHHSHLQNGAPKNPQAWLSIRSLILTDCELSDCDAQFFANRFAGLETLSISNSFIDHHHISAINHLISPSSSRKTLDQPLGQEEPLRLADNLDRLNVCWTDFKYDPSLLLFPGNTESKPGLGSSLSTRYAELDLSGLTRLRVLGLKTPTRVILTHDDHSTPEAGPLTSLQSLALNPQLLFFSSPTHLHSCLAKAPILRQVILLDHPLPSTLLHHPKALDHLGSTSSSSKSGHSINHPPDHNLPALSPPSFNPLNFNHLELASPLWYRKLSFQFFAWNCGFDWVDASSSSSSAPSSSSSSSSSSF</sequence>
<feature type="region of interest" description="Disordered" evidence="1">
    <location>
        <begin position="559"/>
        <end position="583"/>
    </location>
</feature>
<organism evidence="2 5">
    <name type="scientific">Puccinia graminis f. sp. tritici</name>
    <dbReference type="NCBI Taxonomy" id="56615"/>
    <lineage>
        <taxon>Eukaryota</taxon>
        <taxon>Fungi</taxon>
        <taxon>Dikarya</taxon>
        <taxon>Basidiomycota</taxon>
        <taxon>Pucciniomycotina</taxon>
        <taxon>Pucciniomycetes</taxon>
        <taxon>Pucciniales</taxon>
        <taxon>Pucciniaceae</taxon>
        <taxon>Puccinia</taxon>
    </lineage>
</organism>
<dbReference type="EMBL" id="VDEP01000471">
    <property type="protein sequence ID" value="KAA1076227.1"/>
    <property type="molecule type" value="Genomic_DNA"/>
</dbReference>
<evidence type="ECO:0000313" key="3">
    <source>
        <dbReference type="EMBL" id="KAA1091599.1"/>
    </source>
</evidence>
<keyword evidence="4" id="KW-1185">Reference proteome</keyword>
<dbReference type="OrthoDB" id="2502342at2759"/>
<evidence type="ECO:0000313" key="2">
    <source>
        <dbReference type="EMBL" id="KAA1076227.1"/>
    </source>
</evidence>
<feature type="compositionally biased region" description="Low complexity" evidence="1">
    <location>
        <begin position="561"/>
        <end position="571"/>
    </location>
</feature>
<feature type="region of interest" description="Disordered" evidence="1">
    <location>
        <begin position="1"/>
        <end position="36"/>
    </location>
</feature>
<proteinExistence type="predicted"/>
<protein>
    <submittedName>
        <fullName evidence="2">Uncharacterized protein</fullName>
    </submittedName>
</protein>
<comment type="caution">
    <text evidence="2">The sequence shown here is derived from an EMBL/GenBank/DDBJ whole genome shotgun (WGS) entry which is preliminary data.</text>
</comment>
<evidence type="ECO:0000256" key="1">
    <source>
        <dbReference type="SAM" id="MobiDB-lite"/>
    </source>
</evidence>
<evidence type="ECO:0000313" key="4">
    <source>
        <dbReference type="Proteomes" id="UP000324748"/>
    </source>
</evidence>
<accession>A0A5B0MGA6</accession>
<name>A0A5B0MGA6_PUCGR</name>
<dbReference type="Proteomes" id="UP000325313">
    <property type="component" value="Unassembled WGS sequence"/>
</dbReference>
<feature type="compositionally biased region" description="Low complexity" evidence="1">
    <location>
        <begin position="15"/>
        <end position="36"/>
    </location>
</feature>